<protein>
    <submittedName>
        <fullName evidence="3">DMT family transporter</fullName>
    </submittedName>
</protein>
<feature type="transmembrane region" description="Helical" evidence="1">
    <location>
        <begin position="180"/>
        <end position="202"/>
    </location>
</feature>
<feature type="transmembrane region" description="Helical" evidence="1">
    <location>
        <begin position="93"/>
        <end position="110"/>
    </location>
</feature>
<feature type="transmembrane region" description="Helical" evidence="1">
    <location>
        <begin position="239"/>
        <end position="258"/>
    </location>
</feature>
<dbReference type="Proteomes" id="UP000886752">
    <property type="component" value="Unassembled WGS sequence"/>
</dbReference>
<sequence>MQALAHYKGLGLALTTVAFWGTLPIALKQVTPNVDVFTIVWLRFTTIALWMWFYLPHKAEGRFFVPLMHRLGHHNEQISRLVASGPYNRKKTLLLILVAALGLGGNFVLFNTSVLYLTASACQIVSQAGPMLLMLGSVLVLHEPMHRIQVLGIPVLLLGFLLFFNQNLGELFSFEGGSGLGVLLGFSASLVWACFGVAQKVLLREMAPQRLLRVLYTFIALGLLPLATPSYLLNLTGPFQALCLAYCCLNTMVAYGCFTRAMACWNTARVGAVLTLTPLATLLFAFFLHLLAPQHFASENLNFLGFVGAFVTVFGACLIAMGSQIFTLFQHHKA</sequence>
<proteinExistence type="predicted"/>
<keyword evidence="1" id="KW-0472">Membrane</keyword>
<dbReference type="Pfam" id="PF00892">
    <property type="entry name" value="EamA"/>
    <property type="match status" value="2"/>
</dbReference>
<evidence type="ECO:0000313" key="3">
    <source>
        <dbReference type="EMBL" id="HIV99938.1"/>
    </source>
</evidence>
<dbReference type="EMBL" id="DXHV01000024">
    <property type="protein sequence ID" value="HIV99938.1"/>
    <property type="molecule type" value="Genomic_DNA"/>
</dbReference>
<feature type="transmembrane region" description="Helical" evidence="1">
    <location>
        <begin position="116"/>
        <end position="141"/>
    </location>
</feature>
<dbReference type="SUPFAM" id="SSF103481">
    <property type="entry name" value="Multidrug resistance efflux transporter EmrE"/>
    <property type="match status" value="1"/>
</dbReference>
<feature type="transmembrane region" description="Helical" evidence="1">
    <location>
        <begin position="270"/>
        <end position="291"/>
    </location>
</feature>
<dbReference type="Gene3D" id="1.10.3730.20">
    <property type="match status" value="1"/>
</dbReference>
<dbReference type="InterPro" id="IPR037185">
    <property type="entry name" value="EmrE-like"/>
</dbReference>
<reference evidence="3" key="1">
    <citation type="journal article" date="2021" name="PeerJ">
        <title>Extensive microbial diversity within the chicken gut microbiome revealed by metagenomics and culture.</title>
        <authorList>
            <person name="Gilroy R."/>
            <person name="Ravi A."/>
            <person name="Getino M."/>
            <person name="Pursley I."/>
            <person name="Horton D.L."/>
            <person name="Alikhan N.F."/>
            <person name="Baker D."/>
            <person name="Gharbi K."/>
            <person name="Hall N."/>
            <person name="Watson M."/>
            <person name="Adriaenssens E.M."/>
            <person name="Foster-Nyarko E."/>
            <person name="Jarju S."/>
            <person name="Secka A."/>
            <person name="Antonio M."/>
            <person name="Oren A."/>
            <person name="Chaudhuri R.R."/>
            <person name="La Ragione R."/>
            <person name="Hildebrand F."/>
            <person name="Pallen M.J."/>
        </authorList>
    </citation>
    <scope>NUCLEOTIDE SEQUENCE</scope>
    <source>
        <strain evidence="3">ChiHecec2B26-446</strain>
    </source>
</reference>
<feature type="transmembrane region" description="Helical" evidence="1">
    <location>
        <begin position="148"/>
        <end position="168"/>
    </location>
</feature>
<dbReference type="PANTHER" id="PTHR22911">
    <property type="entry name" value="ACYL-MALONYL CONDENSING ENZYME-RELATED"/>
    <property type="match status" value="1"/>
</dbReference>
<dbReference type="InterPro" id="IPR000620">
    <property type="entry name" value="EamA_dom"/>
</dbReference>
<evidence type="ECO:0000256" key="1">
    <source>
        <dbReference type="SAM" id="Phobius"/>
    </source>
</evidence>
<evidence type="ECO:0000259" key="2">
    <source>
        <dbReference type="Pfam" id="PF00892"/>
    </source>
</evidence>
<feature type="transmembrane region" description="Helical" evidence="1">
    <location>
        <begin position="303"/>
        <end position="329"/>
    </location>
</feature>
<feature type="domain" description="EamA" evidence="2">
    <location>
        <begin position="8"/>
        <end position="164"/>
    </location>
</feature>
<dbReference type="PANTHER" id="PTHR22911:SF134">
    <property type="entry name" value="DMT FAMILY TRANSPORTER"/>
    <property type="match status" value="1"/>
</dbReference>
<accession>A0A9D1PW98</accession>
<comment type="caution">
    <text evidence="3">The sequence shown here is derived from an EMBL/GenBank/DDBJ whole genome shotgun (WGS) entry which is preliminary data.</text>
</comment>
<keyword evidence="1" id="KW-1133">Transmembrane helix</keyword>
<dbReference type="AlphaFoldDB" id="A0A9D1PW98"/>
<reference evidence="3" key="2">
    <citation type="submission" date="2021-04" db="EMBL/GenBank/DDBJ databases">
        <authorList>
            <person name="Gilroy R."/>
        </authorList>
    </citation>
    <scope>NUCLEOTIDE SEQUENCE</scope>
    <source>
        <strain evidence="3">ChiHecec2B26-446</strain>
    </source>
</reference>
<feature type="transmembrane region" description="Helical" evidence="1">
    <location>
        <begin position="38"/>
        <end position="55"/>
    </location>
</feature>
<feature type="domain" description="EamA" evidence="2">
    <location>
        <begin position="180"/>
        <end position="320"/>
    </location>
</feature>
<keyword evidence="1" id="KW-0812">Transmembrane</keyword>
<organism evidence="3 4">
    <name type="scientific">Candidatus Desulfovibrio intestinipullorum</name>
    <dbReference type="NCBI Taxonomy" id="2838536"/>
    <lineage>
        <taxon>Bacteria</taxon>
        <taxon>Pseudomonadati</taxon>
        <taxon>Thermodesulfobacteriota</taxon>
        <taxon>Desulfovibrionia</taxon>
        <taxon>Desulfovibrionales</taxon>
        <taxon>Desulfovibrionaceae</taxon>
        <taxon>Desulfovibrio</taxon>
    </lineage>
</organism>
<name>A0A9D1PW98_9BACT</name>
<dbReference type="GO" id="GO:0016020">
    <property type="term" value="C:membrane"/>
    <property type="evidence" value="ECO:0007669"/>
    <property type="project" value="InterPro"/>
</dbReference>
<feature type="transmembrane region" description="Helical" evidence="1">
    <location>
        <begin position="214"/>
        <end position="233"/>
    </location>
</feature>
<evidence type="ECO:0000313" key="4">
    <source>
        <dbReference type="Proteomes" id="UP000886752"/>
    </source>
</evidence>
<gene>
    <name evidence="3" type="ORF">H9894_01945</name>
</gene>